<feature type="compositionally biased region" description="Basic and acidic residues" evidence="1">
    <location>
        <begin position="678"/>
        <end position="688"/>
    </location>
</feature>
<dbReference type="InterPro" id="IPR053019">
    <property type="entry name" value="GATA_zinc_finger"/>
</dbReference>
<feature type="compositionally biased region" description="Basic and acidic residues" evidence="1">
    <location>
        <begin position="1665"/>
        <end position="1674"/>
    </location>
</feature>
<dbReference type="PANTHER" id="PTHR23353">
    <property type="entry name" value="RAB-GAP/TBC-RELATED"/>
    <property type="match status" value="1"/>
</dbReference>
<feature type="compositionally biased region" description="Low complexity" evidence="1">
    <location>
        <begin position="481"/>
        <end position="512"/>
    </location>
</feature>
<evidence type="ECO:0000313" key="3">
    <source>
        <dbReference type="Proteomes" id="UP000265515"/>
    </source>
</evidence>
<gene>
    <name evidence="2" type="ORF">CBR_g4127</name>
</gene>
<feature type="compositionally biased region" description="Acidic residues" evidence="1">
    <location>
        <begin position="867"/>
        <end position="878"/>
    </location>
</feature>
<comment type="caution">
    <text evidence="2">The sequence shown here is derived from an EMBL/GenBank/DDBJ whole genome shotgun (WGS) entry which is preliminary data.</text>
</comment>
<feature type="compositionally biased region" description="Basic and acidic residues" evidence="1">
    <location>
        <begin position="1269"/>
        <end position="1279"/>
    </location>
</feature>
<feature type="region of interest" description="Disordered" evidence="1">
    <location>
        <begin position="673"/>
        <end position="698"/>
    </location>
</feature>
<feature type="compositionally biased region" description="Basic and acidic residues" evidence="1">
    <location>
        <begin position="1709"/>
        <end position="1728"/>
    </location>
</feature>
<accession>A0A388KHI1</accession>
<dbReference type="Gramene" id="GBG69433">
    <property type="protein sequence ID" value="GBG69433"/>
    <property type="gene ID" value="CBR_g4127"/>
</dbReference>
<protein>
    <submittedName>
        <fullName evidence="2">Uncharacterized protein</fullName>
    </submittedName>
</protein>
<feature type="compositionally biased region" description="Basic and acidic residues" evidence="1">
    <location>
        <begin position="454"/>
        <end position="468"/>
    </location>
</feature>
<feature type="compositionally biased region" description="Basic and acidic residues" evidence="1">
    <location>
        <begin position="955"/>
        <end position="971"/>
    </location>
</feature>
<feature type="region of interest" description="Disordered" evidence="1">
    <location>
        <begin position="865"/>
        <end position="891"/>
    </location>
</feature>
<dbReference type="EMBL" id="BFEA01000114">
    <property type="protein sequence ID" value="GBG69433.1"/>
    <property type="molecule type" value="Genomic_DNA"/>
</dbReference>
<name>A0A388KHI1_CHABU</name>
<feature type="compositionally biased region" description="Basic and acidic residues" evidence="1">
    <location>
        <begin position="1109"/>
        <end position="1119"/>
    </location>
</feature>
<feature type="region of interest" description="Disordered" evidence="1">
    <location>
        <begin position="566"/>
        <end position="585"/>
    </location>
</feature>
<feature type="compositionally biased region" description="Basic and acidic residues" evidence="1">
    <location>
        <begin position="1816"/>
        <end position="1834"/>
    </location>
</feature>
<dbReference type="PANTHER" id="PTHR23353:SF23">
    <property type="entry name" value="PROTEIN HAIRLESS"/>
    <property type="match status" value="1"/>
</dbReference>
<evidence type="ECO:0000313" key="2">
    <source>
        <dbReference type="EMBL" id="GBG69433.1"/>
    </source>
</evidence>
<feature type="region of interest" description="Disordered" evidence="1">
    <location>
        <begin position="955"/>
        <end position="1009"/>
    </location>
</feature>
<evidence type="ECO:0000256" key="1">
    <source>
        <dbReference type="SAM" id="MobiDB-lite"/>
    </source>
</evidence>
<feature type="region of interest" description="Disordered" evidence="1">
    <location>
        <begin position="1969"/>
        <end position="2009"/>
    </location>
</feature>
<feature type="compositionally biased region" description="Basic and acidic residues" evidence="1">
    <location>
        <begin position="1450"/>
        <end position="1467"/>
    </location>
</feature>
<feature type="region of interest" description="Disordered" evidence="1">
    <location>
        <begin position="327"/>
        <end position="349"/>
    </location>
</feature>
<feature type="compositionally biased region" description="Acidic residues" evidence="1">
    <location>
        <begin position="429"/>
        <end position="446"/>
    </location>
</feature>
<dbReference type="Proteomes" id="UP000265515">
    <property type="component" value="Unassembled WGS sequence"/>
</dbReference>
<keyword evidence="3" id="KW-1185">Reference proteome</keyword>
<feature type="compositionally biased region" description="Basic and acidic residues" evidence="1">
    <location>
        <begin position="1409"/>
        <end position="1423"/>
    </location>
</feature>
<feature type="compositionally biased region" description="Basic residues" evidence="1">
    <location>
        <begin position="1288"/>
        <end position="1310"/>
    </location>
</feature>
<feature type="compositionally biased region" description="Acidic residues" evidence="1">
    <location>
        <begin position="1677"/>
        <end position="1693"/>
    </location>
</feature>
<feature type="compositionally biased region" description="Basic residues" evidence="1">
    <location>
        <begin position="1160"/>
        <end position="1170"/>
    </location>
</feature>
<feature type="compositionally biased region" description="Gly residues" evidence="1">
    <location>
        <begin position="1840"/>
        <end position="1866"/>
    </location>
</feature>
<feature type="region of interest" description="Disordered" evidence="1">
    <location>
        <begin position="383"/>
        <end position="547"/>
    </location>
</feature>
<sequence>MSNDNGNEVQNRRTELRVTNARREWIRLPSAEEVTSELSSALVDGEYIWKKQLEIIQEAAANLTRAKKLRPKGGGNDGGYGGGYGLILPKAQVDDGGGGEEEEEFYDDQAKEIQTVYAESCPSEVVGRGNEVNSCGGESLRTNENQLLLVAEWYLVGVSPPRADSDDCGFDPSIGGGGGGGGAGVGLPNGSGWLAEGGESVIDIGSRHVVPGGGGAAGVRVGGLLLSGPGCPSLTGSVYLSHRVVRRITKRLLLTAAGTRIELYGLPDIMAGGLLNENGGGVVAERVLPCFLDGFPVNWRELLGMTLWSGARGRGGRKISACKNASERGKSGRLLPPVRPPCAAGGGDDHALGAKMADTSGTAREIGKKIPLCWRKDGEGLAATASNHEEGTARETERRGEGARRKRESAADGVEFQESAAVLRSAATMEEEDGDDDDQNLYDNDVDPAASLPGEEKDAKSPGRREDDANCSTTAGIAVINNNHNNDNNNNNNNNNNDNKNCNTDNNNNRISDSNDDDNNTSTDSRGNKNSGRTRGGEDDDDRKRDVGLVERGNDYCVSSGERAAEGRSACGAGGGDGRAGRGKSISVRRGVAGSNVTSPSSMRGVLRDRDLPRALDREMKLCEDPVARVQSSSAARSSSLDVAQECRPCRFQGDCANVGVGNMGGAVITSIPPEDEGLPRAQDDHHRGVSGADPPRHEAQKLAGSVLAGSVEAADGCKGGIGTTSGEACVAGKWVWWGSKGPGMAPEARDDAPSAAAAAEKARTVDDDGVSSLLAVDLSLPEGMSPIEGLDHMPERWYSGQTAEASGQTAEASGQTAEASGQTAEAILSTAAGMVGLTDSQWAGNLGVNGGKSVVLDLTGARSNGEECEDDYSDEGEGEKSAGKRWSGSGGCCAGRMSPIDLESTSFHDDGRGAEQALHAGIDAALVGTHSWMEDLEMGTGDDIISRDLKITDGRDLRSPDAATSHKDGRCPIIRPIEQHSPPPPPPGHVGKRSAPPTGSDDPSCGAAANAHDRQLVIGDGEDGGSNLVSTRETEVVVAKGGRQGGPGDGGEGPGLLDGVEGVLGDEVGGKAGGGASEMRLAGIHQPDGHSRGATEDGRRRGRGITRRRGDEIGKEMEMADGMGGAGASLTKNGNDAVVVTARGGGEVGGGEEEEVCARRRAPLGRRPGRREVGRREKTMIGMEEVKSGDPRPRDGQTAKERAQGEGERNVVDEDAEMEGHQMGRSGSAAEEDEESLSVGGLARTGDDGERASRRCTAKNVKSSTRNSDAHAEERGERAQMPPPPRTRTKKRRAGRTVIYRTKRQRKRQSAAARGVCTDGNLEPPDSDDIRRPDPDLEPDPVPGHQPPSCDRAVPPVVGVDLPRRSAGRGGERVARAVSLTDVEDSQGGSEEGDGRGEEIEVVQEIGDGDRGERREGPRACEAEVLVPALRYSSTTNKEGGEEVNCWRTRGEEGKIRSSSKNKEGGNKGNAARRRGEKPESRVARRKLLQPPAEEEREDEQGMKGNATNTVQEGENDGEVGGLGSRIECAVEAMATIASREEGPDEGNLPETSGEEETTEAEAGKKKRGRYATRALASSAKKNFLEREQKGGEEEGERKNEEDDVSGIRTAARNGEESATKYHHTRHDVGGVPEGGGFSGDGVVVEVVSTTEAEPPSPKIVARRSVENQERQSADLNDDEEEEEEEEVEVVEEVNSGQRSMMNKAKKGRDGCGKGVRKEVNREESSMMKKAKKGRDGCGNGVGKEVNREERSMMKKAKKGPDGCGNGVGKRPRRSGKVGTAEKGGRLETPERCGRRRKKRARVDRGREAAGGGSEDGRQEVAKEGGGERKEEQQLISSKGGGGGQEQSSGEGGMQGGRGGRGGVQTAGKRGSGDSTPHIVEVERTGLSDEQKVRERASKLKRLERELELRAFLSLEDCKQSVLSKTRRGSLPPLASAGRIVDRTRSGRAVLTPSPWWTARLPRFSLSPTPLPALSVSAHPRVHGDKDNRVSEKECGTGSRKGKTKKGG</sequence>
<feature type="region of interest" description="Disordered" evidence="1">
    <location>
        <begin position="1083"/>
        <end position="1894"/>
    </location>
</feature>
<feature type="compositionally biased region" description="Basic and acidic residues" evidence="1">
    <location>
        <begin position="1584"/>
        <end position="1602"/>
    </location>
</feature>
<proteinExistence type="predicted"/>
<dbReference type="OMA" id="KKGRDGC"/>
<feature type="compositionally biased region" description="Basic and acidic residues" evidence="1">
    <location>
        <begin position="1088"/>
        <end position="1100"/>
    </location>
</feature>
<feature type="compositionally biased region" description="Basic and acidic residues" evidence="1">
    <location>
        <begin position="1881"/>
        <end position="1894"/>
    </location>
</feature>
<feature type="compositionally biased region" description="Basic and acidic residues" evidence="1">
    <location>
        <begin position="1171"/>
        <end position="1223"/>
    </location>
</feature>
<organism evidence="2 3">
    <name type="scientific">Chara braunii</name>
    <name type="common">Braun's stonewort</name>
    <dbReference type="NCBI Taxonomy" id="69332"/>
    <lineage>
        <taxon>Eukaryota</taxon>
        <taxon>Viridiplantae</taxon>
        <taxon>Streptophyta</taxon>
        <taxon>Charophyceae</taxon>
        <taxon>Charales</taxon>
        <taxon>Characeae</taxon>
        <taxon>Chara</taxon>
    </lineage>
</organism>
<reference evidence="2 3" key="1">
    <citation type="journal article" date="2018" name="Cell">
        <title>The Chara Genome: Secondary Complexity and Implications for Plant Terrestrialization.</title>
        <authorList>
            <person name="Nishiyama T."/>
            <person name="Sakayama H."/>
            <person name="Vries J.D."/>
            <person name="Buschmann H."/>
            <person name="Saint-Marcoux D."/>
            <person name="Ullrich K.K."/>
            <person name="Haas F.B."/>
            <person name="Vanderstraeten L."/>
            <person name="Becker D."/>
            <person name="Lang D."/>
            <person name="Vosolsobe S."/>
            <person name="Rombauts S."/>
            <person name="Wilhelmsson P.K.I."/>
            <person name="Janitza P."/>
            <person name="Kern R."/>
            <person name="Heyl A."/>
            <person name="Rumpler F."/>
            <person name="Villalobos L.I.A.C."/>
            <person name="Clay J.M."/>
            <person name="Skokan R."/>
            <person name="Toyoda A."/>
            <person name="Suzuki Y."/>
            <person name="Kagoshima H."/>
            <person name="Schijlen E."/>
            <person name="Tajeshwar N."/>
            <person name="Catarino B."/>
            <person name="Hetherington A.J."/>
            <person name="Saltykova A."/>
            <person name="Bonnot C."/>
            <person name="Breuninger H."/>
            <person name="Symeonidi A."/>
            <person name="Radhakrishnan G.V."/>
            <person name="Van Nieuwerburgh F."/>
            <person name="Deforce D."/>
            <person name="Chang C."/>
            <person name="Karol K.G."/>
            <person name="Hedrich R."/>
            <person name="Ulvskov P."/>
            <person name="Glockner G."/>
            <person name="Delwiche C.F."/>
            <person name="Petrasek J."/>
            <person name="Van de Peer Y."/>
            <person name="Friml J."/>
            <person name="Beilby M."/>
            <person name="Dolan L."/>
            <person name="Kohara Y."/>
            <person name="Sugano S."/>
            <person name="Fujiyama A."/>
            <person name="Delaux P.-M."/>
            <person name="Quint M."/>
            <person name="TheiBen G."/>
            <person name="Hagemann M."/>
            <person name="Harholt J."/>
            <person name="Dunand C."/>
            <person name="Zachgo S."/>
            <person name="Langdale J."/>
            <person name="Maumus F."/>
            <person name="Straeten D.V.D."/>
            <person name="Gould S.B."/>
            <person name="Rensing S.A."/>
        </authorList>
    </citation>
    <scope>NUCLEOTIDE SEQUENCE [LARGE SCALE GENOMIC DNA]</scope>
    <source>
        <strain evidence="2 3">S276</strain>
    </source>
</reference>
<feature type="compositionally biased region" description="Basic and acidic residues" evidence="1">
    <location>
        <begin position="1983"/>
        <end position="1996"/>
    </location>
</feature>
<feature type="compositionally biased region" description="Basic and acidic residues" evidence="1">
    <location>
        <begin position="387"/>
        <end position="403"/>
    </location>
</feature>
<feature type="compositionally biased region" description="Basic and acidic residues" evidence="1">
    <location>
        <begin position="1784"/>
        <end position="1794"/>
    </location>
</feature>